<keyword evidence="4 7" id="KW-0812">Transmembrane</keyword>
<feature type="transmembrane region" description="Helical" evidence="7">
    <location>
        <begin position="208"/>
        <end position="224"/>
    </location>
</feature>
<dbReference type="GO" id="GO:0022857">
    <property type="term" value="F:transmembrane transporter activity"/>
    <property type="evidence" value="ECO:0007669"/>
    <property type="project" value="InterPro"/>
</dbReference>
<feature type="transmembrane region" description="Helical" evidence="7">
    <location>
        <begin position="331"/>
        <end position="351"/>
    </location>
</feature>
<feature type="domain" description="Major facilitator superfamily (MFS) profile" evidence="8">
    <location>
        <begin position="1"/>
        <end position="422"/>
    </location>
</feature>
<evidence type="ECO:0000313" key="10">
    <source>
        <dbReference type="Proteomes" id="UP000431901"/>
    </source>
</evidence>
<keyword evidence="6 7" id="KW-0472">Membrane</keyword>
<sequence length="428" mass="43352">MLLDALEVSSAVVALPAIGREFGVPVTALHLVMTGFALGFGGLLLFAGQIVNRLGRRPVYLAALVVFAGASLAAGFAGTLAVLVATRVVKGFCAALTAPTGLAIIAAEFPEGGERTRALSVYALFGASGFTVGLLLSGALTELDWRWMFAAPAPAALVLWALARRYVPPDDAPRGRLDAAGAATLFTALLLAVGALSAAPAAGWSDPLPLAGLASAAVLAGVFWRRERSAVDPLVRAGLLAHGPLVRSALAAAALNGAYWGFLLLCVLASPWPPFATAAALLPASVPPMLAAPFSARLLERLGTANAIACGTAVAPLGYVIYWRWGTEHSYVFGMLPALVLVGLSFVLAFAALHVQATGGVAPGDQRAASGLYQTAVQVGGCLVLTGTAVLAAGGRDAAALFVVAVAVAGFLAATAGTRFPRSPAKTP</sequence>
<evidence type="ECO:0000256" key="2">
    <source>
        <dbReference type="ARBA" id="ARBA00022448"/>
    </source>
</evidence>
<feature type="transmembrane region" description="Helical" evidence="7">
    <location>
        <begin position="147"/>
        <end position="167"/>
    </location>
</feature>
<dbReference type="InterPro" id="IPR011701">
    <property type="entry name" value="MFS"/>
</dbReference>
<dbReference type="PANTHER" id="PTHR42718">
    <property type="entry name" value="MAJOR FACILITATOR SUPERFAMILY MULTIDRUG TRANSPORTER MFSC"/>
    <property type="match status" value="1"/>
</dbReference>
<dbReference type="EMBL" id="WUTW01000001">
    <property type="protein sequence ID" value="MXQ63024.1"/>
    <property type="molecule type" value="Genomic_DNA"/>
</dbReference>
<feature type="transmembrane region" description="Helical" evidence="7">
    <location>
        <begin position="28"/>
        <end position="47"/>
    </location>
</feature>
<feature type="transmembrane region" description="Helical" evidence="7">
    <location>
        <begin position="59"/>
        <end position="82"/>
    </location>
</feature>
<dbReference type="CDD" id="cd17321">
    <property type="entry name" value="MFS_MMR_MDR_like"/>
    <property type="match status" value="1"/>
</dbReference>
<comment type="subcellular location">
    <subcellularLocation>
        <location evidence="1">Cell membrane</location>
        <topology evidence="1">Multi-pass membrane protein</topology>
    </subcellularLocation>
</comment>
<evidence type="ECO:0000256" key="7">
    <source>
        <dbReference type="SAM" id="Phobius"/>
    </source>
</evidence>
<dbReference type="Proteomes" id="UP000431901">
    <property type="component" value="Unassembled WGS sequence"/>
</dbReference>
<dbReference type="OrthoDB" id="7375466at2"/>
<accession>A0A6I4W798</accession>
<feature type="transmembrane region" description="Helical" evidence="7">
    <location>
        <begin position="88"/>
        <end position="107"/>
    </location>
</feature>
<protein>
    <submittedName>
        <fullName evidence="9">MFS transporter</fullName>
    </submittedName>
</protein>
<dbReference type="Gene3D" id="1.20.1250.20">
    <property type="entry name" value="MFS general substrate transporter like domains"/>
    <property type="match status" value="2"/>
</dbReference>
<name>A0A6I4W798_9ACTN</name>
<keyword evidence="5 7" id="KW-1133">Transmembrane helix</keyword>
<feature type="transmembrane region" description="Helical" evidence="7">
    <location>
        <begin position="398"/>
        <end position="416"/>
    </location>
</feature>
<keyword evidence="3" id="KW-1003">Cell membrane</keyword>
<dbReference type="RefSeq" id="WP_161101236.1">
    <property type="nucleotide sequence ID" value="NZ_JBHLYI010000002.1"/>
</dbReference>
<evidence type="ECO:0000256" key="6">
    <source>
        <dbReference type="ARBA" id="ARBA00023136"/>
    </source>
</evidence>
<gene>
    <name evidence="9" type="ORF">GQ466_03140</name>
</gene>
<evidence type="ECO:0000313" key="9">
    <source>
        <dbReference type="EMBL" id="MXQ63024.1"/>
    </source>
</evidence>
<proteinExistence type="predicted"/>
<organism evidence="9 10">
    <name type="scientific">Actinomadura rayongensis</name>
    <dbReference type="NCBI Taxonomy" id="1429076"/>
    <lineage>
        <taxon>Bacteria</taxon>
        <taxon>Bacillati</taxon>
        <taxon>Actinomycetota</taxon>
        <taxon>Actinomycetes</taxon>
        <taxon>Streptosporangiales</taxon>
        <taxon>Thermomonosporaceae</taxon>
        <taxon>Actinomadura</taxon>
    </lineage>
</organism>
<feature type="transmembrane region" description="Helical" evidence="7">
    <location>
        <begin position="306"/>
        <end position="325"/>
    </location>
</feature>
<dbReference type="Pfam" id="PF07690">
    <property type="entry name" value="MFS_1"/>
    <property type="match status" value="1"/>
</dbReference>
<evidence type="ECO:0000256" key="3">
    <source>
        <dbReference type="ARBA" id="ARBA00022475"/>
    </source>
</evidence>
<evidence type="ECO:0000256" key="1">
    <source>
        <dbReference type="ARBA" id="ARBA00004651"/>
    </source>
</evidence>
<feature type="transmembrane region" description="Helical" evidence="7">
    <location>
        <begin position="119"/>
        <end position="141"/>
    </location>
</feature>
<dbReference type="SUPFAM" id="SSF103473">
    <property type="entry name" value="MFS general substrate transporter"/>
    <property type="match status" value="1"/>
</dbReference>
<dbReference type="InterPro" id="IPR036259">
    <property type="entry name" value="MFS_trans_sf"/>
</dbReference>
<feature type="transmembrane region" description="Helical" evidence="7">
    <location>
        <begin position="245"/>
        <end position="270"/>
    </location>
</feature>
<keyword evidence="2" id="KW-0813">Transport</keyword>
<evidence type="ECO:0000256" key="5">
    <source>
        <dbReference type="ARBA" id="ARBA00022989"/>
    </source>
</evidence>
<feature type="transmembrane region" description="Helical" evidence="7">
    <location>
        <begin position="179"/>
        <end position="202"/>
    </location>
</feature>
<feature type="transmembrane region" description="Helical" evidence="7">
    <location>
        <begin position="372"/>
        <end position="392"/>
    </location>
</feature>
<dbReference type="InterPro" id="IPR020846">
    <property type="entry name" value="MFS_dom"/>
</dbReference>
<evidence type="ECO:0000259" key="8">
    <source>
        <dbReference type="PROSITE" id="PS50850"/>
    </source>
</evidence>
<dbReference type="PANTHER" id="PTHR42718:SF46">
    <property type="entry name" value="BLR6921 PROTEIN"/>
    <property type="match status" value="1"/>
</dbReference>
<dbReference type="PROSITE" id="PS50850">
    <property type="entry name" value="MFS"/>
    <property type="match status" value="1"/>
</dbReference>
<dbReference type="AlphaFoldDB" id="A0A6I4W798"/>
<keyword evidence="10" id="KW-1185">Reference proteome</keyword>
<dbReference type="GO" id="GO:0005886">
    <property type="term" value="C:plasma membrane"/>
    <property type="evidence" value="ECO:0007669"/>
    <property type="project" value="UniProtKB-SubCell"/>
</dbReference>
<reference evidence="9 10" key="1">
    <citation type="submission" date="2019-12" db="EMBL/GenBank/DDBJ databases">
        <title>Nocardia macrotermitis sp. nov. and Nocardia aurantia sp. nov., isolated from the gut of the fungus growing-termite Macrotermes natalensis.</title>
        <authorList>
            <person name="Christine B."/>
            <person name="Rene B."/>
        </authorList>
    </citation>
    <scope>NUCLEOTIDE SEQUENCE [LARGE SCALE GENOMIC DNA]</scope>
    <source>
        <strain evidence="9 10">DSM 102126</strain>
    </source>
</reference>
<evidence type="ECO:0000256" key="4">
    <source>
        <dbReference type="ARBA" id="ARBA00022692"/>
    </source>
</evidence>
<comment type="caution">
    <text evidence="9">The sequence shown here is derived from an EMBL/GenBank/DDBJ whole genome shotgun (WGS) entry which is preliminary data.</text>
</comment>